<dbReference type="GO" id="GO:0009274">
    <property type="term" value="C:peptidoglycan-based cell wall"/>
    <property type="evidence" value="ECO:0007669"/>
    <property type="project" value="InterPro"/>
</dbReference>
<name>A0A1Y6G827_9HYPH</name>
<sequence length="269" mass="29497">MVRHRATSSPLVGEGALRADEGVATPATARHEVSMARRKTIWRFLRLPLTVLAILVAIPLVLTPVYLVVQPVSVPMLTRMLTGQPVTRTWRDIDAVSDRLKAAVILSEDGQFCRHWGIDVAALRQEVDNYLSGREARGASTLTMQVARNLFLWNGQSPVRKALEVPLAAYIDLVMPKKRIMEIYLNIAEWGPDGEFGIAAGSARAFGREPQNLDWPTASLLAVTLPNPIVRNPARPNAGLLRVAGIVADRARQYGDRAACVGRDGRLAL</sequence>
<evidence type="ECO:0000259" key="12">
    <source>
        <dbReference type="Pfam" id="PF00912"/>
    </source>
</evidence>
<proteinExistence type="inferred from homology"/>
<keyword evidence="5 11" id="KW-0812">Transmembrane</keyword>
<evidence type="ECO:0000256" key="7">
    <source>
        <dbReference type="ARBA" id="ARBA00022984"/>
    </source>
</evidence>
<dbReference type="Pfam" id="PF00912">
    <property type="entry name" value="Transgly"/>
    <property type="match status" value="1"/>
</dbReference>
<evidence type="ECO:0000313" key="14">
    <source>
        <dbReference type="Proteomes" id="UP000194474"/>
    </source>
</evidence>
<dbReference type="GO" id="GO:0009252">
    <property type="term" value="P:peptidoglycan biosynthetic process"/>
    <property type="evidence" value="ECO:0007669"/>
    <property type="project" value="UniProtKB-UniRule"/>
</dbReference>
<comment type="catalytic activity">
    <reaction evidence="11">
        <text>[GlcNAc-(1-&gt;4)-Mur2Ac(oyl-L-Ala-gamma-D-Glu-L-Lys-D-Ala-D-Ala)](n)-di-trans,octa-cis-undecaprenyl diphosphate + beta-D-GlcNAc-(1-&gt;4)-Mur2Ac(oyl-L-Ala-gamma-D-Glu-L-Lys-D-Ala-D-Ala)-di-trans,octa-cis-undecaprenyl diphosphate = [GlcNAc-(1-&gt;4)-Mur2Ac(oyl-L-Ala-gamma-D-Glu-L-Lys-D-Ala-D-Ala)](n+1)-di-trans,octa-cis-undecaprenyl diphosphate + di-trans,octa-cis-undecaprenyl diphosphate + H(+)</text>
        <dbReference type="Rhea" id="RHEA:23708"/>
        <dbReference type="Rhea" id="RHEA-COMP:9602"/>
        <dbReference type="Rhea" id="RHEA-COMP:9603"/>
        <dbReference type="ChEBI" id="CHEBI:15378"/>
        <dbReference type="ChEBI" id="CHEBI:58405"/>
        <dbReference type="ChEBI" id="CHEBI:60033"/>
        <dbReference type="ChEBI" id="CHEBI:78435"/>
        <dbReference type="EC" id="2.4.99.28"/>
    </reaction>
</comment>
<keyword evidence="7 11" id="KW-0573">Peptidoglycan synthesis</keyword>
<dbReference type="InterPro" id="IPR011812">
    <property type="entry name" value="Pep_trsgly"/>
</dbReference>
<comment type="function">
    <text evidence="11">Peptidoglycan polymerase that catalyzes glycan chain elongation from lipid-linked precursors.</text>
</comment>
<dbReference type="InterPro" id="IPR036950">
    <property type="entry name" value="PBP_transglycosylase"/>
</dbReference>
<dbReference type="GO" id="GO:0005886">
    <property type="term" value="C:plasma membrane"/>
    <property type="evidence" value="ECO:0007669"/>
    <property type="project" value="UniProtKB-SubCell"/>
</dbReference>
<keyword evidence="2 11" id="KW-0997">Cell inner membrane</keyword>
<keyword evidence="1 11" id="KW-1003">Cell membrane</keyword>
<evidence type="ECO:0000256" key="8">
    <source>
        <dbReference type="ARBA" id="ARBA00022989"/>
    </source>
</evidence>
<keyword evidence="4 11" id="KW-0808">Transferase</keyword>
<dbReference type="UniPathway" id="UPA00219"/>
<gene>
    <name evidence="11" type="primary">mtgA</name>
    <name evidence="13" type="ORF">SAMN06295905_3569</name>
</gene>
<evidence type="ECO:0000256" key="3">
    <source>
        <dbReference type="ARBA" id="ARBA00022676"/>
    </source>
</evidence>
<protein>
    <recommendedName>
        <fullName evidence="11">Biosynthetic peptidoglycan transglycosylase</fullName>
        <ecNumber evidence="11">2.4.99.28</ecNumber>
    </recommendedName>
    <alternativeName>
        <fullName evidence="11">Glycan polymerase</fullName>
    </alternativeName>
    <alternativeName>
        <fullName evidence="11">Peptidoglycan glycosyltransferase MtgA</fullName>
        <shortName evidence="11">PGT</shortName>
    </alternativeName>
</protein>
<keyword evidence="14" id="KW-1185">Reference proteome</keyword>
<comment type="subcellular location">
    <subcellularLocation>
        <location evidence="11">Cell inner membrane</location>
        <topology evidence="11">Single-pass membrane protein</topology>
    </subcellularLocation>
</comment>
<evidence type="ECO:0000256" key="11">
    <source>
        <dbReference type="HAMAP-Rule" id="MF_00766"/>
    </source>
</evidence>
<dbReference type="GO" id="GO:0071555">
    <property type="term" value="P:cell wall organization"/>
    <property type="evidence" value="ECO:0007669"/>
    <property type="project" value="UniProtKB-KW"/>
</dbReference>
<evidence type="ECO:0000256" key="4">
    <source>
        <dbReference type="ARBA" id="ARBA00022679"/>
    </source>
</evidence>
<dbReference type="PANTHER" id="PTHR30400">
    <property type="entry name" value="MONOFUNCTIONAL BIOSYNTHETIC PEPTIDOGLYCAN TRANSGLYCOSYLASE"/>
    <property type="match status" value="1"/>
</dbReference>
<evidence type="ECO:0000256" key="6">
    <source>
        <dbReference type="ARBA" id="ARBA00022960"/>
    </source>
</evidence>
<comment type="similarity">
    <text evidence="11">Belongs to the glycosyltransferase 51 family.</text>
</comment>
<dbReference type="InterPro" id="IPR023346">
    <property type="entry name" value="Lysozyme-like_dom_sf"/>
</dbReference>
<reference evidence="14" key="1">
    <citation type="submission" date="2017-04" db="EMBL/GenBank/DDBJ databases">
        <authorList>
            <person name="Varghese N."/>
            <person name="Submissions S."/>
        </authorList>
    </citation>
    <scope>NUCLEOTIDE SEQUENCE [LARGE SCALE GENOMIC DNA]</scope>
</reference>
<comment type="pathway">
    <text evidence="11">Cell wall biogenesis; peptidoglycan biosynthesis.</text>
</comment>
<dbReference type="EC" id="2.4.99.28" evidence="11"/>
<dbReference type="GO" id="GO:0008360">
    <property type="term" value="P:regulation of cell shape"/>
    <property type="evidence" value="ECO:0007669"/>
    <property type="project" value="UniProtKB-KW"/>
</dbReference>
<dbReference type="PANTHER" id="PTHR30400:SF0">
    <property type="entry name" value="BIOSYNTHETIC PEPTIDOGLYCAN TRANSGLYCOSYLASE"/>
    <property type="match status" value="1"/>
</dbReference>
<dbReference type="GO" id="GO:0008955">
    <property type="term" value="F:peptidoglycan glycosyltransferase activity"/>
    <property type="evidence" value="ECO:0007669"/>
    <property type="project" value="UniProtKB-UniRule"/>
</dbReference>
<dbReference type="EMBL" id="FXWK01000002">
    <property type="protein sequence ID" value="SMQ86265.1"/>
    <property type="molecule type" value="Genomic_DNA"/>
</dbReference>
<feature type="transmembrane region" description="Helical" evidence="11">
    <location>
        <begin position="44"/>
        <end position="69"/>
    </location>
</feature>
<keyword evidence="9 11" id="KW-0472">Membrane</keyword>
<evidence type="ECO:0000313" key="13">
    <source>
        <dbReference type="EMBL" id="SMQ86265.1"/>
    </source>
</evidence>
<dbReference type="HAMAP" id="MF_00766">
    <property type="entry name" value="PGT_MtgA"/>
    <property type="match status" value="1"/>
</dbReference>
<evidence type="ECO:0000256" key="1">
    <source>
        <dbReference type="ARBA" id="ARBA00022475"/>
    </source>
</evidence>
<organism evidence="13 14">
    <name type="scientific">Devosia lucknowensis</name>
    <dbReference type="NCBI Taxonomy" id="1096929"/>
    <lineage>
        <taxon>Bacteria</taxon>
        <taxon>Pseudomonadati</taxon>
        <taxon>Pseudomonadota</taxon>
        <taxon>Alphaproteobacteria</taxon>
        <taxon>Hyphomicrobiales</taxon>
        <taxon>Devosiaceae</taxon>
        <taxon>Devosia</taxon>
    </lineage>
</organism>
<evidence type="ECO:0000256" key="9">
    <source>
        <dbReference type="ARBA" id="ARBA00023136"/>
    </source>
</evidence>
<keyword evidence="3 11" id="KW-0328">Glycosyltransferase</keyword>
<evidence type="ECO:0000256" key="5">
    <source>
        <dbReference type="ARBA" id="ARBA00022692"/>
    </source>
</evidence>
<dbReference type="SUPFAM" id="SSF53955">
    <property type="entry name" value="Lysozyme-like"/>
    <property type="match status" value="1"/>
</dbReference>
<dbReference type="Proteomes" id="UP000194474">
    <property type="component" value="Unassembled WGS sequence"/>
</dbReference>
<dbReference type="InterPro" id="IPR001264">
    <property type="entry name" value="Glyco_trans_51"/>
</dbReference>
<evidence type="ECO:0000256" key="2">
    <source>
        <dbReference type="ARBA" id="ARBA00022519"/>
    </source>
</evidence>
<accession>A0A1Y6G827</accession>
<dbReference type="Gene3D" id="1.10.3810.10">
    <property type="entry name" value="Biosynthetic peptidoglycan transglycosylase-like"/>
    <property type="match status" value="1"/>
</dbReference>
<keyword evidence="8 11" id="KW-1133">Transmembrane helix</keyword>
<dbReference type="GO" id="GO:0016763">
    <property type="term" value="F:pentosyltransferase activity"/>
    <property type="evidence" value="ECO:0007669"/>
    <property type="project" value="InterPro"/>
</dbReference>
<feature type="domain" description="Glycosyl transferase family 51" evidence="12">
    <location>
        <begin position="84"/>
        <end position="246"/>
    </location>
</feature>
<keyword evidence="10 11" id="KW-0961">Cell wall biogenesis/degradation</keyword>
<keyword evidence="6 11" id="KW-0133">Cell shape</keyword>
<dbReference type="AlphaFoldDB" id="A0A1Y6G827"/>
<evidence type="ECO:0000256" key="10">
    <source>
        <dbReference type="ARBA" id="ARBA00023316"/>
    </source>
</evidence>